<dbReference type="Proteomes" id="UP001310386">
    <property type="component" value="Unassembled WGS sequence"/>
</dbReference>
<keyword evidence="4 6" id="KW-0472">Membrane</keyword>
<comment type="caution">
    <text evidence="8">The sequence shown here is derived from an EMBL/GenBank/DDBJ whole genome shotgun (WGS) entry which is preliminary data.</text>
</comment>
<feature type="compositionally biased region" description="Basic residues" evidence="5">
    <location>
        <begin position="191"/>
        <end position="203"/>
    </location>
</feature>
<evidence type="ECO:0000256" key="2">
    <source>
        <dbReference type="ARBA" id="ARBA00022692"/>
    </source>
</evidence>
<proteinExistence type="predicted"/>
<sequence>MLEWFSTWSVIKASGLTSYLLLFLSVSLGMFSYGKLMKPNIRGSLLIMHQLSGWIGFLFGLLHGLVLTIDSYQPFSYKDVFVPFAAEYHPLSSGLGTIALYLFVIILVTSDWMKNFGRKVWRAIHYLAFPAFVLSLVHGLAAGSDTKQLWAQLFYLGTAVLFLIFVYIRVQYAADSSQTSQESASTENLRRARTKSAKRSGQA</sequence>
<feature type="transmembrane region" description="Helical" evidence="6">
    <location>
        <begin position="45"/>
        <end position="69"/>
    </location>
</feature>
<feature type="compositionally biased region" description="Low complexity" evidence="5">
    <location>
        <begin position="178"/>
        <end position="187"/>
    </location>
</feature>
<protein>
    <submittedName>
        <fullName evidence="8">Ferric reductase-like transmembrane domain-containing protein</fullName>
    </submittedName>
</protein>
<feature type="transmembrane region" description="Helical" evidence="6">
    <location>
        <begin position="120"/>
        <end position="143"/>
    </location>
</feature>
<evidence type="ECO:0000313" key="9">
    <source>
        <dbReference type="Proteomes" id="UP001310386"/>
    </source>
</evidence>
<evidence type="ECO:0000256" key="1">
    <source>
        <dbReference type="ARBA" id="ARBA00004141"/>
    </source>
</evidence>
<evidence type="ECO:0000256" key="6">
    <source>
        <dbReference type="SAM" id="Phobius"/>
    </source>
</evidence>
<feature type="transmembrane region" description="Helical" evidence="6">
    <location>
        <begin position="16"/>
        <end position="33"/>
    </location>
</feature>
<dbReference type="Pfam" id="PF01794">
    <property type="entry name" value="Ferric_reduct"/>
    <property type="match status" value="1"/>
</dbReference>
<dbReference type="InterPro" id="IPR013130">
    <property type="entry name" value="Fe3_Rdtase_TM_dom"/>
</dbReference>
<dbReference type="EMBL" id="JAYJLD010000014">
    <property type="protein sequence ID" value="MEB3102192.1"/>
    <property type="molecule type" value="Genomic_DNA"/>
</dbReference>
<evidence type="ECO:0000256" key="4">
    <source>
        <dbReference type="ARBA" id="ARBA00023136"/>
    </source>
</evidence>
<keyword evidence="2 6" id="KW-0812">Transmembrane</keyword>
<gene>
    <name evidence="8" type="ORF">VF724_11015</name>
</gene>
<accession>A0ABU5ZI55</accession>
<evidence type="ECO:0000256" key="3">
    <source>
        <dbReference type="ARBA" id="ARBA00022989"/>
    </source>
</evidence>
<feature type="transmembrane region" description="Helical" evidence="6">
    <location>
        <begin position="149"/>
        <end position="168"/>
    </location>
</feature>
<feature type="transmembrane region" description="Helical" evidence="6">
    <location>
        <begin position="89"/>
        <end position="108"/>
    </location>
</feature>
<keyword evidence="3 6" id="KW-1133">Transmembrane helix</keyword>
<keyword evidence="9" id="KW-1185">Reference proteome</keyword>
<evidence type="ECO:0000259" key="7">
    <source>
        <dbReference type="Pfam" id="PF01794"/>
    </source>
</evidence>
<evidence type="ECO:0000256" key="5">
    <source>
        <dbReference type="SAM" id="MobiDB-lite"/>
    </source>
</evidence>
<name>A0ABU5ZI55_9BACL</name>
<feature type="region of interest" description="Disordered" evidence="5">
    <location>
        <begin position="178"/>
        <end position="203"/>
    </location>
</feature>
<reference evidence="8" key="1">
    <citation type="submission" date="2023-12" db="EMBL/GenBank/DDBJ databases">
        <title>Fervidustalea candida gen. nov., sp. nov., a novel member of the family Paenibacillaceae isolated from a geothermal area.</title>
        <authorList>
            <person name="Li W.-J."/>
            <person name="Jiao J.-Y."/>
            <person name="Chen Y."/>
        </authorList>
    </citation>
    <scope>NUCLEOTIDE SEQUENCE</scope>
    <source>
        <strain evidence="8">SYSU GA230002</strain>
    </source>
</reference>
<feature type="domain" description="Ferric oxidoreductase" evidence="7">
    <location>
        <begin position="15"/>
        <end position="135"/>
    </location>
</feature>
<organism evidence="8 9">
    <name type="scientific">Ferviditalea candida</name>
    <dbReference type="NCBI Taxonomy" id="3108399"/>
    <lineage>
        <taxon>Bacteria</taxon>
        <taxon>Bacillati</taxon>
        <taxon>Bacillota</taxon>
        <taxon>Bacilli</taxon>
        <taxon>Bacillales</taxon>
        <taxon>Paenibacillaceae</taxon>
        <taxon>Ferviditalea</taxon>
    </lineage>
</organism>
<comment type="subcellular location">
    <subcellularLocation>
        <location evidence="1">Membrane</location>
        <topology evidence="1">Multi-pass membrane protein</topology>
    </subcellularLocation>
</comment>
<evidence type="ECO:0000313" key="8">
    <source>
        <dbReference type="EMBL" id="MEB3102192.1"/>
    </source>
</evidence>
<dbReference type="RefSeq" id="WP_371754309.1">
    <property type="nucleotide sequence ID" value="NZ_JAYJLD010000014.1"/>
</dbReference>